<feature type="region of interest" description="Disordered" evidence="1">
    <location>
        <begin position="42"/>
        <end position="73"/>
    </location>
</feature>
<dbReference type="PANTHER" id="PTHR14870:SF1">
    <property type="entry name" value="TUBULIN EPSILON AND DELTA COMPLEX PROTEIN 2"/>
    <property type="match status" value="1"/>
</dbReference>
<dbReference type="AlphaFoldDB" id="A0A8K0EYZ0"/>
<dbReference type="Pfam" id="PF15764">
    <property type="entry name" value="DUF4693"/>
    <property type="match status" value="1"/>
</dbReference>
<evidence type="ECO:0000313" key="3">
    <source>
        <dbReference type="Proteomes" id="UP000838412"/>
    </source>
</evidence>
<feature type="compositionally biased region" description="Basic and acidic residues" evidence="1">
    <location>
        <begin position="53"/>
        <end position="64"/>
    </location>
</feature>
<feature type="compositionally biased region" description="Low complexity" evidence="1">
    <location>
        <begin position="183"/>
        <end position="199"/>
    </location>
</feature>
<dbReference type="PANTHER" id="PTHR14870">
    <property type="entry name" value="TUBULIN EPSILON AND DELTA COMPLEX PROTEIN 2"/>
    <property type="match status" value="1"/>
</dbReference>
<feature type="compositionally biased region" description="Polar residues" evidence="1">
    <location>
        <begin position="225"/>
        <end position="261"/>
    </location>
</feature>
<evidence type="ECO:0000256" key="1">
    <source>
        <dbReference type="SAM" id="MobiDB-lite"/>
    </source>
</evidence>
<reference evidence="2" key="1">
    <citation type="submission" date="2022-01" db="EMBL/GenBank/DDBJ databases">
        <authorList>
            <person name="Braso-Vives M."/>
        </authorList>
    </citation>
    <scope>NUCLEOTIDE SEQUENCE</scope>
</reference>
<evidence type="ECO:0000313" key="2">
    <source>
        <dbReference type="EMBL" id="CAH1267694.1"/>
    </source>
</evidence>
<feature type="compositionally biased region" description="Basic and acidic residues" evidence="1">
    <location>
        <begin position="98"/>
        <end position="116"/>
    </location>
</feature>
<dbReference type="OrthoDB" id="6150479at2759"/>
<dbReference type="Proteomes" id="UP000838412">
    <property type="component" value="Chromosome 6"/>
</dbReference>
<feature type="compositionally biased region" description="Basic and acidic residues" evidence="1">
    <location>
        <begin position="298"/>
        <end position="308"/>
    </location>
</feature>
<keyword evidence="3" id="KW-1185">Reference proteome</keyword>
<organism evidence="2 3">
    <name type="scientific">Branchiostoma lanceolatum</name>
    <name type="common">Common lancelet</name>
    <name type="synonym">Amphioxus lanceolatum</name>
    <dbReference type="NCBI Taxonomy" id="7740"/>
    <lineage>
        <taxon>Eukaryota</taxon>
        <taxon>Metazoa</taxon>
        <taxon>Chordata</taxon>
        <taxon>Cephalochordata</taxon>
        <taxon>Leptocardii</taxon>
        <taxon>Amphioxiformes</taxon>
        <taxon>Branchiostomatidae</taxon>
        <taxon>Branchiostoma</taxon>
    </lineage>
</organism>
<dbReference type="EMBL" id="OV696691">
    <property type="protein sequence ID" value="CAH1267694.1"/>
    <property type="molecule type" value="Genomic_DNA"/>
</dbReference>
<proteinExistence type="predicted"/>
<dbReference type="InterPro" id="IPR031518">
    <property type="entry name" value="DUF4693"/>
</dbReference>
<feature type="compositionally biased region" description="Basic and acidic residues" evidence="1">
    <location>
        <begin position="123"/>
        <end position="140"/>
    </location>
</feature>
<sequence>MADLQSEFSELIELLEKVHNSCEKKRKEIELSCQDYREILAPWPDEASPTKQGELREQEGEVPKGEGAAGDIPEREIQELKLLDNVLAKAQKVRKKHDREVGENYHHDEDTIKESMDETSNQRYDEENFKVKDESKRPESVRVNQAQVHVGTSRGQRTTGNEQVASISKTKLNKLINMSGSAKSPSVSVKQPPKSSRPPGGVKKSYKLQAPFKTEPERHKVPSRAQRQTSRPTSASNRTSQVSQTRSLSTRPKVTSASRNVLESKKRTVTQPSSQHKNTNNVASSSVTKHTTATSEHLSSEMERELERNPTNQHSADIAKWLEDVKLSGIGEGDQVTAAEHKEEQETEKKRFLLKEDASKLVIPGKWKKLCAQNLKLRQKVQEMQLKQEQSAHKQHFVDRLESKFINNEESSDVEIPYKLMDMQRKKVRLLEMVEEVDIQTLSQESSWQDIYHAKVLLEFVHSQFRELISDVSQIENSSKNAVRSGKQVQLPTVTSAEGMSDKASSIAVNSDMWLPDELLHRKCLEMSYSPATPEVMVYNDPKDLKRIITLQHEAQILQLQIHIQKLVGEKILPLLQAMDSKNPEFLSLYRTVYSILTTGGERFPTLVRDV</sequence>
<protein>
    <submittedName>
        <fullName evidence="2">C16orf59 protein</fullName>
    </submittedName>
</protein>
<accession>A0A8K0EYZ0</accession>
<gene>
    <name evidence="2" type="primary">C16orf59</name>
    <name evidence="2" type="ORF">BLAG_LOCUS20941</name>
</gene>
<feature type="region of interest" description="Disordered" evidence="1">
    <location>
        <begin position="93"/>
        <end position="315"/>
    </location>
</feature>
<feature type="compositionally biased region" description="Polar residues" evidence="1">
    <location>
        <begin position="153"/>
        <end position="182"/>
    </location>
</feature>
<feature type="compositionally biased region" description="Polar residues" evidence="1">
    <location>
        <begin position="269"/>
        <end position="297"/>
    </location>
</feature>
<name>A0A8K0EYZ0_BRALA</name>